<sequence length="163" mass="17447">MGFDVDLLTETGILDAVAEDWKDWLLGSESSVESSRTEKGLGSIKIGDCARPTIGALAQQYPGSTTGPEEGDPDVHHPTANQVTTAVKGGVVKPTSLLSRKWNISSDSTGRRITGRSGAEKKTPEQGENRRRLPDIQVEEQEAARQADRPRSGESVAPPVTVL</sequence>
<feature type="compositionally biased region" description="Basic and acidic residues" evidence="1">
    <location>
        <begin position="142"/>
        <end position="152"/>
    </location>
</feature>
<feature type="region of interest" description="Disordered" evidence="1">
    <location>
        <begin position="58"/>
        <end position="163"/>
    </location>
</feature>
<dbReference type="EMBL" id="JANPWB010000013">
    <property type="protein sequence ID" value="KAJ1111430.1"/>
    <property type="molecule type" value="Genomic_DNA"/>
</dbReference>
<evidence type="ECO:0000313" key="3">
    <source>
        <dbReference type="Proteomes" id="UP001066276"/>
    </source>
</evidence>
<evidence type="ECO:0000256" key="1">
    <source>
        <dbReference type="SAM" id="MobiDB-lite"/>
    </source>
</evidence>
<name>A0AAV7N9B8_PLEWA</name>
<reference evidence="2" key="1">
    <citation type="journal article" date="2022" name="bioRxiv">
        <title>Sequencing and chromosome-scale assembly of the giantPleurodeles waltlgenome.</title>
        <authorList>
            <person name="Brown T."/>
            <person name="Elewa A."/>
            <person name="Iarovenko S."/>
            <person name="Subramanian E."/>
            <person name="Araus A.J."/>
            <person name="Petzold A."/>
            <person name="Susuki M."/>
            <person name="Suzuki K.-i.T."/>
            <person name="Hayashi T."/>
            <person name="Toyoda A."/>
            <person name="Oliveira C."/>
            <person name="Osipova E."/>
            <person name="Leigh N.D."/>
            <person name="Simon A."/>
            <person name="Yun M.H."/>
        </authorList>
    </citation>
    <scope>NUCLEOTIDE SEQUENCE</scope>
    <source>
        <strain evidence="2">20211129_DDA</strain>
        <tissue evidence="2">Liver</tissue>
    </source>
</reference>
<organism evidence="2 3">
    <name type="scientific">Pleurodeles waltl</name>
    <name type="common">Iberian ribbed newt</name>
    <dbReference type="NCBI Taxonomy" id="8319"/>
    <lineage>
        <taxon>Eukaryota</taxon>
        <taxon>Metazoa</taxon>
        <taxon>Chordata</taxon>
        <taxon>Craniata</taxon>
        <taxon>Vertebrata</taxon>
        <taxon>Euteleostomi</taxon>
        <taxon>Amphibia</taxon>
        <taxon>Batrachia</taxon>
        <taxon>Caudata</taxon>
        <taxon>Salamandroidea</taxon>
        <taxon>Salamandridae</taxon>
        <taxon>Pleurodelinae</taxon>
        <taxon>Pleurodeles</taxon>
    </lineage>
</organism>
<proteinExistence type="predicted"/>
<gene>
    <name evidence="2" type="ORF">NDU88_008754</name>
</gene>
<comment type="caution">
    <text evidence="2">The sequence shown here is derived from an EMBL/GenBank/DDBJ whole genome shotgun (WGS) entry which is preliminary data.</text>
</comment>
<feature type="compositionally biased region" description="Polar residues" evidence="1">
    <location>
        <begin position="96"/>
        <end position="108"/>
    </location>
</feature>
<protein>
    <submittedName>
        <fullName evidence="2">Uncharacterized protein</fullName>
    </submittedName>
</protein>
<dbReference type="Proteomes" id="UP001066276">
    <property type="component" value="Chromosome 9"/>
</dbReference>
<feature type="compositionally biased region" description="Basic and acidic residues" evidence="1">
    <location>
        <begin position="118"/>
        <end position="134"/>
    </location>
</feature>
<evidence type="ECO:0000313" key="2">
    <source>
        <dbReference type="EMBL" id="KAJ1111430.1"/>
    </source>
</evidence>
<accession>A0AAV7N9B8</accession>
<dbReference type="AlphaFoldDB" id="A0AAV7N9B8"/>
<keyword evidence="3" id="KW-1185">Reference proteome</keyword>